<feature type="coiled-coil region" evidence="1">
    <location>
        <begin position="253"/>
        <end position="280"/>
    </location>
</feature>
<dbReference type="InterPro" id="IPR014710">
    <property type="entry name" value="RmlC-like_jellyroll"/>
</dbReference>
<dbReference type="KEGG" id="pgab:PGSY75_1122200"/>
<dbReference type="AlphaFoldDB" id="A0A151LIT1"/>
<accession>A0A151LIT1</accession>
<sequence>MTPKNKYTGFCFHDGKTCEIDRIHENITAEKFYLDYILKRKPCILKSEYVIKNKLNIDLNFMKEKIQDINVHLEKRISNSFGTGKKKKMKFHKFLSLLEKGNKKYYLNTQYVKENAYHPKDFCNTITRQMINYLPKELEIMGNLEIYQYNIWLGNNKSTKLKTYLHHDYHDNIYVLLKGKKTFRIYSPNFAYRLKTNGKIFKVHKNGLITYLPFIRSDGSHILDVYKKQMNKIYNEINIMNEVLNKKDPLVDNQTIEDSINKAEEKLNLLEENILNYKLKKHNFHRQPNARQDIPNHFCLIHTRKRKEDENIFDKKTNIRKKYIEVNLNEGDILYLPCGWFHEVKSFSSEEQYHLAFNYWYYPPYIKMNKSTNVENKFDNPYVDKYLSERNIKLYKKIGIYKQKNSNLTEILSYYKNMKIKKIKIKKNKKRKNGLDLKKKKKIKLDNT</sequence>
<dbReference type="GeneID" id="29776940"/>
<evidence type="ECO:0000259" key="2">
    <source>
        <dbReference type="PROSITE" id="PS51184"/>
    </source>
</evidence>
<dbReference type="PROSITE" id="PS51184">
    <property type="entry name" value="JMJC"/>
    <property type="match status" value="1"/>
</dbReference>
<dbReference type="EMBL" id="LVLB01000012">
    <property type="protein sequence ID" value="KYN98863.1"/>
    <property type="molecule type" value="Genomic_DNA"/>
</dbReference>
<feature type="domain" description="JmjC" evidence="2">
    <location>
        <begin position="123"/>
        <end position="378"/>
    </location>
</feature>
<dbReference type="SUPFAM" id="SSF51197">
    <property type="entry name" value="Clavaminate synthase-like"/>
    <property type="match status" value="1"/>
</dbReference>
<dbReference type="RefSeq" id="XP_018641140.1">
    <property type="nucleotide sequence ID" value="XM_018786345.1"/>
</dbReference>
<dbReference type="VEuPathDB" id="PlasmoDB:PGABG01_1120100"/>
<dbReference type="Gene3D" id="2.60.120.10">
    <property type="entry name" value="Jelly Rolls"/>
    <property type="match status" value="2"/>
</dbReference>
<evidence type="ECO:0000313" key="4">
    <source>
        <dbReference type="Proteomes" id="UP000076004"/>
    </source>
</evidence>
<dbReference type="FunFam" id="2.60.120.10:FF:000163">
    <property type="entry name" value="Putative cupin-like protein"/>
    <property type="match status" value="1"/>
</dbReference>
<dbReference type="VEuPathDB" id="PlasmoDB:PGSY75_1122200"/>
<reference evidence="3 4" key="1">
    <citation type="journal article" date="2016" name="Nat. Commun.">
        <title>Genomes of cryptic chimpanzee Plasmodium species reveal key evolutionary events leading to human malaria.</title>
        <authorList>
            <person name="Sundararaman S.A."/>
            <person name="Plenderleith L.J."/>
            <person name="Liu W."/>
            <person name="Loy D.E."/>
            <person name="Learn G.H."/>
            <person name="Li Y."/>
            <person name="Shaw K.S."/>
            <person name="Ayouba A."/>
            <person name="Peeters M."/>
            <person name="Speede S."/>
            <person name="Shaw G.M."/>
            <person name="Bushman F.D."/>
            <person name="Brisson D."/>
            <person name="Rayner J.C."/>
            <person name="Sharp P.M."/>
            <person name="Hahn B.H."/>
        </authorList>
    </citation>
    <scope>NUCLEOTIDE SEQUENCE [LARGE SCALE GENOMIC DNA]</scope>
    <source>
        <strain evidence="3 4">SY75</strain>
    </source>
</reference>
<dbReference type="FunFam" id="2.60.120.10:FF:000146">
    <property type="entry name" value="Cupin-like protein, putative"/>
    <property type="match status" value="1"/>
</dbReference>
<dbReference type="InterPro" id="IPR041667">
    <property type="entry name" value="Cupin_8"/>
</dbReference>
<name>A0A151LIT1_9APIC</name>
<dbReference type="PANTHER" id="PTHR12461:SF100">
    <property type="entry name" value="JMJC DOMAIN-CONTAINING PROTEIN 4"/>
    <property type="match status" value="1"/>
</dbReference>
<comment type="caution">
    <text evidence="3">The sequence shown here is derived from an EMBL/GenBank/DDBJ whole genome shotgun (WGS) entry which is preliminary data.</text>
</comment>
<protein>
    <submittedName>
        <fullName evidence="3">Putative cupin-like protein</fullName>
    </submittedName>
</protein>
<dbReference type="PANTHER" id="PTHR12461">
    <property type="entry name" value="HYPOXIA-INDUCIBLE FACTOR 1 ALPHA INHIBITOR-RELATED"/>
    <property type="match status" value="1"/>
</dbReference>
<organism evidence="3 4">
    <name type="scientific">Plasmodium gaboni</name>
    <dbReference type="NCBI Taxonomy" id="647221"/>
    <lineage>
        <taxon>Eukaryota</taxon>
        <taxon>Sar</taxon>
        <taxon>Alveolata</taxon>
        <taxon>Apicomplexa</taxon>
        <taxon>Aconoidasida</taxon>
        <taxon>Haemosporida</taxon>
        <taxon>Plasmodiidae</taxon>
        <taxon>Plasmodium</taxon>
        <taxon>Plasmodium (Laverania)</taxon>
    </lineage>
</organism>
<gene>
    <name evidence="3" type="ORF">PGSY75_1122200</name>
</gene>
<keyword evidence="1" id="KW-0175">Coiled coil</keyword>
<dbReference type="InterPro" id="IPR003347">
    <property type="entry name" value="JmjC_dom"/>
</dbReference>
<evidence type="ECO:0000313" key="3">
    <source>
        <dbReference type="EMBL" id="KYN98863.1"/>
    </source>
</evidence>
<proteinExistence type="predicted"/>
<evidence type="ECO:0000256" key="1">
    <source>
        <dbReference type="SAM" id="Coils"/>
    </source>
</evidence>
<dbReference type="Pfam" id="PF13621">
    <property type="entry name" value="Cupin_8"/>
    <property type="match status" value="1"/>
</dbReference>
<dbReference type="Proteomes" id="UP000076004">
    <property type="component" value="Unassembled WGS sequence"/>
</dbReference>